<dbReference type="AlphaFoldDB" id="A0A1G9DSY3"/>
<proteinExistence type="predicted"/>
<dbReference type="EMBL" id="FNFE01000006">
    <property type="protein sequence ID" value="SDK67017.1"/>
    <property type="molecule type" value="Genomic_DNA"/>
</dbReference>
<reference evidence="3" key="1">
    <citation type="submission" date="2016-10" db="EMBL/GenBank/DDBJ databases">
        <authorList>
            <person name="Varghese N."/>
            <person name="Submissions S."/>
        </authorList>
    </citation>
    <scope>NUCLEOTIDE SEQUENCE [LARGE SCALE GENOMIC DNA]</scope>
    <source>
        <strain evidence="3">B4,CECT 8067,JCM 17497</strain>
    </source>
</reference>
<keyword evidence="1" id="KW-0812">Transmembrane</keyword>
<evidence type="ECO:0000313" key="2">
    <source>
        <dbReference type="EMBL" id="SDK67017.1"/>
    </source>
</evidence>
<organism evidence="2 3">
    <name type="scientific">Natronorubrum texcoconense</name>
    <dbReference type="NCBI Taxonomy" id="1095776"/>
    <lineage>
        <taxon>Archaea</taxon>
        <taxon>Methanobacteriati</taxon>
        <taxon>Methanobacteriota</taxon>
        <taxon>Stenosarchaea group</taxon>
        <taxon>Halobacteria</taxon>
        <taxon>Halobacteriales</taxon>
        <taxon>Natrialbaceae</taxon>
        <taxon>Natronorubrum</taxon>
    </lineage>
</organism>
<sequence length="67" mass="7747">MSDRKLHTRDRLFWVLLATAIGLTGIGLLFAWEHEMRYVSLALFAAFVLFVLVLYIIGREENEEFSG</sequence>
<keyword evidence="1" id="KW-1133">Transmembrane helix</keyword>
<evidence type="ECO:0000313" key="3">
    <source>
        <dbReference type="Proteomes" id="UP000198882"/>
    </source>
</evidence>
<keyword evidence="3" id="KW-1185">Reference proteome</keyword>
<protein>
    <submittedName>
        <fullName evidence="2">Uncharacterized protein</fullName>
    </submittedName>
</protein>
<dbReference type="STRING" id="1095776.SAMN04515672_3609"/>
<dbReference type="Proteomes" id="UP000198882">
    <property type="component" value="Unassembled WGS sequence"/>
</dbReference>
<feature type="transmembrane region" description="Helical" evidence="1">
    <location>
        <begin position="12"/>
        <end position="32"/>
    </location>
</feature>
<dbReference type="RefSeq" id="WP_090310215.1">
    <property type="nucleotide sequence ID" value="NZ_FNFE01000006.1"/>
</dbReference>
<evidence type="ECO:0000256" key="1">
    <source>
        <dbReference type="SAM" id="Phobius"/>
    </source>
</evidence>
<feature type="transmembrane region" description="Helical" evidence="1">
    <location>
        <begin position="38"/>
        <end position="57"/>
    </location>
</feature>
<keyword evidence="1" id="KW-0472">Membrane</keyword>
<gene>
    <name evidence="2" type="ORF">SAMN04515672_3609</name>
</gene>
<accession>A0A1G9DSY3</accession>
<name>A0A1G9DSY3_9EURY</name>